<comment type="caution">
    <text evidence="2">The sequence shown here is derived from an EMBL/GenBank/DDBJ whole genome shotgun (WGS) entry which is preliminary data.</text>
</comment>
<name>A0A8S1AIT3_ARCPL</name>
<evidence type="ECO:0000313" key="3">
    <source>
        <dbReference type="Proteomes" id="UP000494106"/>
    </source>
</evidence>
<dbReference type="AlphaFoldDB" id="A0A8S1AIT3"/>
<evidence type="ECO:0000256" key="1">
    <source>
        <dbReference type="SAM" id="MobiDB-lite"/>
    </source>
</evidence>
<feature type="region of interest" description="Disordered" evidence="1">
    <location>
        <begin position="1"/>
        <end position="43"/>
    </location>
</feature>
<proteinExistence type="predicted"/>
<dbReference type="Proteomes" id="UP000494106">
    <property type="component" value="Unassembled WGS sequence"/>
</dbReference>
<organism evidence="2 3">
    <name type="scientific">Arctia plantaginis</name>
    <name type="common">Wood tiger moth</name>
    <name type="synonym">Phalaena plantaginis</name>
    <dbReference type="NCBI Taxonomy" id="874455"/>
    <lineage>
        <taxon>Eukaryota</taxon>
        <taxon>Metazoa</taxon>
        <taxon>Ecdysozoa</taxon>
        <taxon>Arthropoda</taxon>
        <taxon>Hexapoda</taxon>
        <taxon>Insecta</taxon>
        <taxon>Pterygota</taxon>
        <taxon>Neoptera</taxon>
        <taxon>Endopterygota</taxon>
        <taxon>Lepidoptera</taxon>
        <taxon>Glossata</taxon>
        <taxon>Ditrysia</taxon>
        <taxon>Noctuoidea</taxon>
        <taxon>Erebidae</taxon>
        <taxon>Arctiinae</taxon>
        <taxon>Arctia</taxon>
    </lineage>
</organism>
<dbReference type="EMBL" id="CADEBC010000531">
    <property type="protein sequence ID" value="CAB3247637.1"/>
    <property type="molecule type" value="Genomic_DNA"/>
</dbReference>
<evidence type="ECO:0000313" key="2">
    <source>
        <dbReference type="EMBL" id="CAB3247637.1"/>
    </source>
</evidence>
<accession>A0A8S1AIT3</accession>
<sequence>MQMLANECKSLKVIDLPSDSDEPESMKSETTKARESSTDSATRDFSQITTFPNSVVSSTGRRFLPIMREGMDQMSEQFQSDDDVLLKKKIAVIIQQTVHDTTKKVTSVQKVKERVRDQPPYKAGYILSLVRKSRLMLNDLFNLAVKHRDNWKALQQLKVFEYIVHTNVDTTNLVRQLVEVHIQYLNSTQSSKKRVVLL</sequence>
<gene>
    <name evidence="2" type="ORF">APLA_LOCUS11354</name>
</gene>
<keyword evidence="3" id="KW-1185">Reference proteome</keyword>
<protein>
    <submittedName>
        <fullName evidence="2">Uncharacterized protein</fullName>
    </submittedName>
</protein>
<feature type="compositionally biased region" description="Basic and acidic residues" evidence="1">
    <location>
        <begin position="24"/>
        <end position="37"/>
    </location>
</feature>
<dbReference type="OrthoDB" id="7379444at2759"/>
<reference evidence="2 3" key="1">
    <citation type="submission" date="2020-04" db="EMBL/GenBank/DDBJ databases">
        <authorList>
            <person name="Wallbank WR R."/>
            <person name="Pardo Diaz C."/>
            <person name="Kozak K."/>
            <person name="Martin S."/>
            <person name="Jiggins C."/>
            <person name="Moest M."/>
            <person name="Warren A I."/>
            <person name="Byers J.R.P. K."/>
            <person name="Montejo-Kovacevich G."/>
            <person name="Yen C E."/>
        </authorList>
    </citation>
    <scope>NUCLEOTIDE SEQUENCE [LARGE SCALE GENOMIC DNA]</scope>
</reference>